<proteinExistence type="predicted"/>
<dbReference type="GO" id="GO:0016491">
    <property type="term" value="F:oxidoreductase activity"/>
    <property type="evidence" value="ECO:0007669"/>
    <property type="project" value="UniProtKB-KW"/>
</dbReference>
<keyword evidence="1" id="KW-1133">Transmembrane helix</keyword>
<dbReference type="PANTHER" id="PTHR33269:SF17">
    <property type="entry name" value="NADH-UBIQUINONE OXIDOREDUCTASE CHAIN 6"/>
    <property type="match status" value="1"/>
</dbReference>
<feature type="transmembrane region" description="Helical" evidence="1">
    <location>
        <begin position="140"/>
        <end position="162"/>
    </location>
</feature>
<dbReference type="EMBL" id="FAXC01000320">
    <property type="protein sequence ID" value="CUV09888.1"/>
    <property type="molecule type" value="Genomic_DNA"/>
</dbReference>
<dbReference type="AlphaFoldDB" id="A0A160VGN6"/>
<organism evidence="2">
    <name type="scientific">hydrothermal vent metagenome</name>
    <dbReference type="NCBI Taxonomy" id="652676"/>
    <lineage>
        <taxon>unclassified sequences</taxon>
        <taxon>metagenomes</taxon>
        <taxon>ecological metagenomes</taxon>
    </lineage>
</organism>
<protein>
    <submittedName>
        <fullName evidence="2">NADH-ubiquinone oxidoreductase chain J</fullName>
        <ecNumber evidence="2">1.6.5.3</ecNumber>
    </submittedName>
</protein>
<evidence type="ECO:0000256" key="1">
    <source>
        <dbReference type="SAM" id="Phobius"/>
    </source>
</evidence>
<name>A0A160VGN6_9ZZZZ</name>
<keyword evidence="2" id="KW-0830">Ubiquinone</keyword>
<gene>
    <name evidence="2" type="ORF">MGWOODY_Mmi1401</name>
</gene>
<dbReference type="InterPro" id="IPR042106">
    <property type="entry name" value="Nuo/plastoQ_OxRdtase_6_NuoJ"/>
</dbReference>
<sequence length="166" mass="18298">MSLSILFYIAAFIAVASAVLVVLNKNAVYSAILLVLCFFSLAMIYLLLEAYFLAVLEVFIYAGAIMVLFLFAIMLLNLGHEKALPHFMKFQRTLSIMLVALFFFGVSLIMVDGSGEVHQPIIKFSAGSVYALGEALFTKFLLPFEVASLLLLVALIGTVYLAKRKI</sequence>
<evidence type="ECO:0000313" key="2">
    <source>
        <dbReference type="EMBL" id="CUV09888.1"/>
    </source>
</evidence>
<dbReference type="PANTHER" id="PTHR33269">
    <property type="entry name" value="NADH-UBIQUINONE OXIDOREDUCTASE CHAIN 6"/>
    <property type="match status" value="1"/>
</dbReference>
<dbReference type="GO" id="GO:0008137">
    <property type="term" value="F:NADH dehydrogenase (ubiquinone) activity"/>
    <property type="evidence" value="ECO:0007669"/>
    <property type="project" value="InterPro"/>
</dbReference>
<reference evidence="2" key="1">
    <citation type="submission" date="2015-10" db="EMBL/GenBank/DDBJ databases">
        <authorList>
            <person name="Gilbert D.G."/>
        </authorList>
    </citation>
    <scope>NUCLEOTIDE SEQUENCE</scope>
</reference>
<dbReference type="Gene3D" id="1.20.120.1200">
    <property type="entry name" value="NADH-ubiquinone/plastoquinone oxidoreductase chain 6, subunit NuoJ"/>
    <property type="match status" value="1"/>
</dbReference>
<keyword evidence="1" id="KW-0812">Transmembrane</keyword>
<feature type="transmembrane region" description="Helical" evidence="1">
    <location>
        <begin position="90"/>
        <end position="111"/>
    </location>
</feature>
<dbReference type="InterPro" id="IPR001457">
    <property type="entry name" value="NADH_UbQ/plastoQ_OxRdtase_su6"/>
</dbReference>
<keyword evidence="1" id="KW-0472">Membrane</keyword>
<keyword evidence="2" id="KW-0560">Oxidoreductase</keyword>
<dbReference type="Pfam" id="PF00499">
    <property type="entry name" value="Oxidored_q3"/>
    <property type="match status" value="1"/>
</dbReference>
<dbReference type="EC" id="1.6.5.3" evidence="2"/>
<feature type="transmembrane region" description="Helical" evidence="1">
    <location>
        <begin position="31"/>
        <end position="52"/>
    </location>
</feature>
<accession>A0A160VGN6</accession>
<feature type="transmembrane region" description="Helical" evidence="1">
    <location>
        <begin position="58"/>
        <end position="78"/>
    </location>
</feature>
<feature type="transmembrane region" description="Helical" evidence="1">
    <location>
        <begin position="6"/>
        <end position="24"/>
    </location>
</feature>